<evidence type="ECO:0000313" key="1">
    <source>
        <dbReference type="EMBL" id="MBX62876.1"/>
    </source>
</evidence>
<dbReference type="EMBL" id="GGEC01082392">
    <property type="protein sequence ID" value="MBX62876.1"/>
    <property type="molecule type" value="Transcribed_RNA"/>
</dbReference>
<reference evidence="1" key="1">
    <citation type="submission" date="2018-02" db="EMBL/GenBank/DDBJ databases">
        <title>Rhizophora mucronata_Transcriptome.</title>
        <authorList>
            <person name="Meera S.P."/>
            <person name="Sreeshan A."/>
            <person name="Augustine A."/>
        </authorList>
    </citation>
    <scope>NUCLEOTIDE SEQUENCE</scope>
    <source>
        <tissue evidence="1">Leaf</tissue>
    </source>
</reference>
<organism evidence="1">
    <name type="scientific">Rhizophora mucronata</name>
    <name type="common">Asiatic mangrove</name>
    <dbReference type="NCBI Taxonomy" id="61149"/>
    <lineage>
        <taxon>Eukaryota</taxon>
        <taxon>Viridiplantae</taxon>
        <taxon>Streptophyta</taxon>
        <taxon>Embryophyta</taxon>
        <taxon>Tracheophyta</taxon>
        <taxon>Spermatophyta</taxon>
        <taxon>Magnoliopsida</taxon>
        <taxon>eudicotyledons</taxon>
        <taxon>Gunneridae</taxon>
        <taxon>Pentapetalae</taxon>
        <taxon>rosids</taxon>
        <taxon>fabids</taxon>
        <taxon>Malpighiales</taxon>
        <taxon>Rhizophoraceae</taxon>
        <taxon>Rhizophora</taxon>
    </lineage>
</organism>
<accession>A0A2P2Q7B0</accession>
<sequence length="18" mass="2214">MPWILREGMTPQFPVTFY</sequence>
<dbReference type="AlphaFoldDB" id="A0A2P2Q7B0"/>
<protein>
    <submittedName>
        <fullName evidence="1">Uncharacterized protein</fullName>
    </submittedName>
</protein>
<proteinExistence type="predicted"/>
<name>A0A2P2Q7B0_RHIMU</name>